<reference evidence="1" key="1">
    <citation type="submission" date="2024-07" db="EMBL/GenBank/DDBJ databases">
        <authorList>
            <person name="Yu S.T."/>
        </authorList>
    </citation>
    <scope>NUCLEOTIDE SEQUENCE</scope>
    <source>
        <strain evidence="1">R11</strain>
    </source>
</reference>
<name>A0AB39NB94_9ACTN</name>
<evidence type="ECO:0000313" key="1">
    <source>
        <dbReference type="EMBL" id="XDQ15855.1"/>
    </source>
</evidence>
<dbReference type="RefSeq" id="WP_369275782.1">
    <property type="nucleotide sequence ID" value="NZ_CP163432.1"/>
</dbReference>
<accession>A0AB39NB94</accession>
<organism evidence="1">
    <name type="scientific">Streptomyces sp. R11</name>
    <dbReference type="NCBI Taxonomy" id="3238625"/>
    <lineage>
        <taxon>Bacteria</taxon>
        <taxon>Bacillati</taxon>
        <taxon>Actinomycetota</taxon>
        <taxon>Actinomycetes</taxon>
        <taxon>Kitasatosporales</taxon>
        <taxon>Streptomycetaceae</taxon>
        <taxon>Streptomyces</taxon>
    </lineage>
</organism>
<dbReference type="EMBL" id="CP163432">
    <property type="protein sequence ID" value="XDQ15855.1"/>
    <property type="molecule type" value="Genomic_DNA"/>
</dbReference>
<protein>
    <submittedName>
        <fullName evidence="1">Uncharacterized protein</fullName>
    </submittedName>
</protein>
<gene>
    <name evidence="1" type="ORF">AB5J55_42770</name>
</gene>
<sequence length="96" mass="9637">MDEVHRQVAAGVAVGEVRDAQFGGAGDVAGEDGLEREGEGGGAVAAAGSLAYCELLLPNVSACFLSVLASEVTVIDEAATAWRDCGDVSEVGGRIN</sequence>
<proteinExistence type="predicted"/>
<dbReference type="AlphaFoldDB" id="A0AB39NB94"/>